<organism evidence="3 4">
    <name type="scientific">Brachybacterium epidermidis</name>
    <dbReference type="NCBI Taxonomy" id="2781983"/>
    <lineage>
        <taxon>Bacteria</taxon>
        <taxon>Bacillati</taxon>
        <taxon>Actinomycetota</taxon>
        <taxon>Actinomycetes</taxon>
        <taxon>Micrococcales</taxon>
        <taxon>Dermabacteraceae</taxon>
        <taxon>Brachybacterium</taxon>
    </lineage>
</organism>
<accession>A0ABR9W418</accession>
<feature type="transmembrane region" description="Helical" evidence="2">
    <location>
        <begin position="146"/>
        <end position="168"/>
    </location>
</feature>
<dbReference type="EMBL" id="JADEYR010000024">
    <property type="protein sequence ID" value="MBE9405189.1"/>
    <property type="molecule type" value="Genomic_DNA"/>
</dbReference>
<feature type="region of interest" description="Disordered" evidence="1">
    <location>
        <begin position="178"/>
        <end position="239"/>
    </location>
</feature>
<name>A0ABR9W418_9MICO</name>
<keyword evidence="2" id="KW-0812">Transmembrane</keyword>
<evidence type="ECO:0000256" key="1">
    <source>
        <dbReference type="SAM" id="MobiDB-lite"/>
    </source>
</evidence>
<reference evidence="3 4" key="1">
    <citation type="submission" date="2020-10" db="EMBL/GenBank/DDBJ databases">
        <title>Draft genome and description of Brachybacterium epidermidis sp nov.</title>
        <authorList>
            <person name="Boxberger M."/>
            <person name="La Scola B."/>
        </authorList>
    </citation>
    <scope>NUCLEOTIDE SEQUENCE [LARGE SCALE GENOMIC DNA]</scope>
    <source>
        <strain evidence="3 4">Marseille-Q2903</strain>
    </source>
</reference>
<comment type="caution">
    <text evidence="3">The sequence shown here is derived from an EMBL/GenBank/DDBJ whole genome shotgun (WGS) entry which is preliminary data.</text>
</comment>
<feature type="compositionally biased region" description="Basic and acidic residues" evidence="1">
    <location>
        <begin position="180"/>
        <end position="189"/>
    </location>
</feature>
<sequence length="239" mass="25758">MSRAVADAHPTAYRRPSRKLQWMTVVVGFLLFLLLLVEVALLVLGSTATAVNIWKPPADADAQMMAMIGSAAALMLGGLTMLLAGACIGRYRALVKLAALLLFLGAFLRLVLPVVHYSLSSAGVYTRLTFFGARLDGQLGEILLNLHWYAMVPALLLTLLGLLGLVLIAPKRLPIAEQTGRTDDPRYPHSAEAPRPTGERRPVDGTRAEQSTALDTDRPQPSDRTPADGAGSTADHRDR</sequence>
<feature type="compositionally biased region" description="Basic and acidic residues" evidence="1">
    <location>
        <begin position="197"/>
        <end position="207"/>
    </location>
</feature>
<feature type="transmembrane region" description="Helical" evidence="2">
    <location>
        <begin position="20"/>
        <end position="44"/>
    </location>
</feature>
<protein>
    <submittedName>
        <fullName evidence="3">Uncharacterized protein</fullName>
    </submittedName>
</protein>
<evidence type="ECO:0000256" key="2">
    <source>
        <dbReference type="SAM" id="Phobius"/>
    </source>
</evidence>
<keyword evidence="4" id="KW-1185">Reference proteome</keyword>
<dbReference type="RefSeq" id="WP_193866921.1">
    <property type="nucleotide sequence ID" value="NZ_JADEYR010000024.1"/>
</dbReference>
<keyword evidence="2" id="KW-1133">Transmembrane helix</keyword>
<gene>
    <name evidence="3" type="ORF">IOE58_13760</name>
</gene>
<proteinExistence type="predicted"/>
<evidence type="ECO:0000313" key="4">
    <source>
        <dbReference type="Proteomes" id="UP000644727"/>
    </source>
</evidence>
<keyword evidence="2" id="KW-0472">Membrane</keyword>
<dbReference type="Proteomes" id="UP000644727">
    <property type="component" value="Unassembled WGS sequence"/>
</dbReference>
<evidence type="ECO:0000313" key="3">
    <source>
        <dbReference type="EMBL" id="MBE9405189.1"/>
    </source>
</evidence>
<feature type="transmembrane region" description="Helical" evidence="2">
    <location>
        <begin position="64"/>
        <end position="85"/>
    </location>
</feature>
<feature type="transmembrane region" description="Helical" evidence="2">
    <location>
        <begin position="97"/>
        <end position="119"/>
    </location>
</feature>